<feature type="binding site" evidence="7">
    <location>
        <position position="115"/>
    </location>
    <ligand>
        <name>Zn(2+)</name>
        <dbReference type="ChEBI" id="CHEBI:29105"/>
        <label>1</label>
    </ligand>
</feature>
<dbReference type="EC" id="3.1.2.6" evidence="7"/>
<dbReference type="SUPFAM" id="SSF56281">
    <property type="entry name" value="Metallo-hydrolase/oxidoreductase"/>
    <property type="match status" value="1"/>
</dbReference>
<evidence type="ECO:0000256" key="1">
    <source>
        <dbReference type="ARBA" id="ARBA00001623"/>
    </source>
</evidence>
<evidence type="ECO:0000256" key="5">
    <source>
        <dbReference type="ARBA" id="ARBA00022801"/>
    </source>
</evidence>
<dbReference type="InterPro" id="IPR001279">
    <property type="entry name" value="Metallo-B-lactamas"/>
</dbReference>
<dbReference type="InterPro" id="IPR017782">
    <property type="entry name" value="Hydroxyacylglutathione_Hdrlase"/>
</dbReference>
<dbReference type="CDD" id="cd07723">
    <property type="entry name" value="hydroxyacylglutathione_hydrolase_MBL-fold"/>
    <property type="match status" value="1"/>
</dbReference>
<comment type="pathway">
    <text evidence="2 7">Secondary metabolite metabolism; methylglyoxal degradation; (R)-lactate from methylglyoxal: step 2/2.</text>
</comment>
<feature type="domain" description="Metallo-beta-lactamase" evidence="8">
    <location>
        <begin position="16"/>
        <end position="174"/>
    </location>
</feature>
<dbReference type="RefSeq" id="WP_108674078.1">
    <property type="nucleotide sequence ID" value="NZ_CP025628.1"/>
</dbReference>
<proteinExistence type="inferred from homology"/>
<feature type="binding site" evidence="7">
    <location>
        <position position="57"/>
    </location>
    <ligand>
        <name>Zn(2+)</name>
        <dbReference type="ChEBI" id="CHEBI:29105"/>
        <label>1</label>
    </ligand>
</feature>
<dbReference type="Proteomes" id="UP000266796">
    <property type="component" value="Chromosome"/>
</dbReference>
<reference evidence="9 10" key="1">
    <citation type="journal article" date="2018" name="Parasitology">
        <title>The reduced genome of Candidatus Kinetoplastibacterium sorsogonicusi, the endosymbiont of Kentomonas sorsogonicus (Trypanosomatidae): loss of the haem-synthesis pathway.</title>
        <authorList>
            <person name="Silva F.M."/>
            <person name="Kostygov A.Y."/>
            <person name="Spodareva V.V."/>
            <person name="Butenko A."/>
            <person name="Tossou R."/>
            <person name="Lukes J."/>
            <person name="Yurchenko V."/>
            <person name="Alves J.M.P."/>
        </authorList>
    </citation>
    <scope>NUCLEOTIDE SEQUENCE [LARGE SCALE GENOMIC DNA]</scope>
    <source>
        <strain evidence="9 10">MF-08</strain>
    </source>
</reference>
<dbReference type="Gene3D" id="3.60.15.10">
    <property type="entry name" value="Ribonuclease Z/Hydroxyacylglutathione hydrolase-like"/>
    <property type="match status" value="1"/>
</dbReference>
<comment type="function">
    <text evidence="7">Thiolesterase that catalyzes the hydrolysis of S-D-lactoyl-glutathione to form glutathione and D-lactic acid.</text>
</comment>
<dbReference type="KEGG" id="kso:CKSOR_00578"/>
<dbReference type="NCBIfam" id="TIGR03413">
    <property type="entry name" value="GSH_gloB"/>
    <property type="match status" value="1"/>
</dbReference>
<feature type="binding site" evidence="7">
    <location>
        <position position="136"/>
    </location>
    <ligand>
        <name>Zn(2+)</name>
        <dbReference type="ChEBI" id="CHEBI:29105"/>
        <label>1</label>
    </ligand>
</feature>
<evidence type="ECO:0000256" key="2">
    <source>
        <dbReference type="ARBA" id="ARBA00004963"/>
    </source>
</evidence>
<dbReference type="OrthoDB" id="9802248at2"/>
<feature type="binding site" evidence="7">
    <location>
        <position position="136"/>
    </location>
    <ligand>
        <name>Zn(2+)</name>
        <dbReference type="ChEBI" id="CHEBI:29105"/>
        <label>2</label>
    </ligand>
</feature>
<dbReference type="EMBL" id="CP025628">
    <property type="protein sequence ID" value="AWD32679.1"/>
    <property type="molecule type" value="Genomic_DNA"/>
</dbReference>
<name>A0A3S7JAI6_9PROT</name>
<dbReference type="InterPro" id="IPR036866">
    <property type="entry name" value="RibonucZ/Hydroxyglut_hydro"/>
</dbReference>
<dbReference type="GO" id="GO:0046872">
    <property type="term" value="F:metal ion binding"/>
    <property type="evidence" value="ECO:0007669"/>
    <property type="project" value="UniProtKB-KW"/>
</dbReference>
<dbReference type="InterPro" id="IPR035680">
    <property type="entry name" value="Clx_II_MBL"/>
</dbReference>
<dbReference type="Pfam" id="PF00753">
    <property type="entry name" value="Lactamase_B"/>
    <property type="match status" value="1"/>
</dbReference>
<accession>A0A3S7JAI6</accession>
<evidence type="ECO:0000313" key="9">
    <source>
        <dbReference type="EMBL" id="AWD32679.1"/>
    </source>
</evidence>
<evidence type="ECO:0000256" key="7">
    <source>
        <dbReference type="HAMAP-Rule" id="MF_01374"/>
    </source>
</evidence>
<feature type="binding site" evidence="7">
    <location>
        <position position="174"/>
    </location>
    <ligand>
        <name>Zn(2+)</name>
        <dbReference type="ChEBI" id="CHEBI:29105"/>
        <label>2</label>
    </ligand>
</feature>
<dbReference type="GO" id="GO:0019243">
    <property type="term" value="P:methylglyoxal catabolic process to D-lactate via S-lactoyl-glutathione"/>
    <property type="evidence" value="ECO:0007669"/>
    <property type="project" value="UniProtKB-UniRule"/>
</dbReference>
<dbReference type="PIRSF" id="PIRSF005457">
    <property type="entry name" value="Glx"/>
    <property type="match status" value="1"/>
</dbReference>
<dbReference type="HAMAP" id="MF_01374">
    <property type="entry name" value="Glyoxalase_2"/>
    <property type="match status" value="1"/>
</dbReference>
<comment type="subunit">
    <text evidence="7">Monomer.</text>
</comment>
<keyword evidence="4 7" id="KW-0479">Metal-binding</keyword>
<keyword evidence="10" id="KW-1185">Reference proteome</keyword>
<gene>
    <name evidence="7 9" type="primary">gloB</name>
    <name evidence="9" type="ORF">CKSOR_00578</name>
</gene>
<evidence type="ECO:0000313" key="10">
    <source>
        <dbReference type="Proteomes" id="UP000266796"/>
    </source>
</evidence>
<dbReference type="AlphaFoldDB" id="A0A3S7JAI6"/>
<feature type="binding site" evidence="7">
    <location>
        <position position="59"/>
    </location>
    <ligand>
        <name>Zn(2+)</name>
        <dbReference type="ChEBI" id="CHEBI:29105"/>
        <label>1</label>
    </ligand>
</feature>
<evidence type="ECO:0000256" key="4">
    <source>
        <dbReference type="ARBA" id="ARBA00022723"/>
    </source>
</evidence>
<evidence type="ECO:0000256" key="6">
    <source>
        <dbReference type="ARBA" id="ARBA00022833"/>
    </source>
</evidence>
<evidence type="ECO:0000259" key="8">
    <source>
        <dbReference type="SMART" id="SM00849"/>
    </source>
</evidence>
<comment type="cofactor">
    <cofactor evidence="7">
        <name>Zn(2+)</name>
        <dbReference type="ChEBI" id="CHEBI:29105"/>
    </cofactor>
    <text evidence="7">Binds 2 Zn(2+) ions per subunit.</text>
</comment>
<comment type="catalytic activity">
    <reaction evidence="1 7">
        <text>an S-(2-hydroxyacyl)glutathione + H2O = a 2-hydroxy carboxylate + glutathione + H(+)</text>
        <dbReference type="Rhea" id="RHEA:21864"/>
        <dbReference type="ChEBI" id="CHEBI:15377"/>
        <dbReference type="ChEBI" id="CHEBI:15378"/>
        <dbReference type="ChEBI" id="CHEBI:57925"/>
        <dbReference type="ChEBI" id="CHEBI:58896"/>
        <dbReference type="ChEBI" id="CHEBI:71261"/>
        <dbReference type="EC" id="3.1.2.6"/>
    </reaction>
</comment>
<dbReference type="Pfam" id="PF16123">
    <property type="entry name" value="HAGH_C"/>
    <property type="match status" value="1"/>
</dbReference>
<evidence type="ECO:0000256" key="3">
    <source>
        <dbReference type="ARBA" id="ARBA00006759"/>
    </source>
</evidence>
<dbReference type="InterPro" id="IPR050110">
    <property type="entry name" value="Glyoxalase_II_hydrolase"/>
</dbReference>
<organism evidence="9 10">
    <name type="scientific">Candidatus Kinetoplastidibacterium kentomonadis</name>
    <dbReference type="NCBI Taxonomy" id="1576550"/>
    <lineage>
        <taxon>Bacteria</taxon>
        <taxon>Pseudomonadati</taxon>
        <taxon>Pseudomonadota</taxon>
        <taxon>Betaproteobacteria</taxon>
        <taxon>Candidatus Kinetoplastidibacterium</taxon>
    </lineage>
</organism>
<protein>
    <recommendedName>
        <fullName evidence="7">Hydroxyacylglutathione hydrolase</fullName>
        <ecNumber evidence="7">3.1.2.6</ecNumber>
    </recommendedName>
    <alternativeName>
        <fullName evidence="7">Glyoxalase II</fullName>
        <shortName evidence="7">Glx II</shortName>
    </alternativeName>
</protein>
<dbReference type="GO" id="GO:0004416">
    <property type="term" value="F:hydroxyacylglutathione hydrolase activity"/>
    <property type="evidence" value="ECO:0007669"/>
    <property type="project" value="UniProtKB-UniRule"/>
</dbReference>
<sequence>MNNQNINIIPIKAMKDNYIWAIIKNNMAIIIDPGIAEPVIKFLKAKKLKLIAILITHQHYDHINGIYELQYQYNPIIYGPRINNILVKYNFVKNNEIIYIEQINIHVKVIHTPGHTIEHVSYLISNNNDYLLFCGDTLFSAGCGKVFTGTMEQLFNSLKIFSLMPLNTKIFCAHEYTLKNLKWAIEVDKHNQLLIQYYNYILNFNDPNMTTIPSSLKLEMLINPFFRINNISIINSVKKYINKSINSPMSIFIELRKWKDNYK</sequence>
<comment type="similarity">
    <text evidence="3 7">Belongs to the metallo-beta-lactamase superfamily. Glyoxalase II family.</text>
</comment>
<dbReference type="PANTHER" id="PTHR43705:SF1">
    <property type="entry name" value="HYDROXYACYLGLUTATHIONE HYDROLASE GLOB"/>
    <property type="match status" value="1"/>
</dbReference>
<feature type="binding site" evidence="7">
    <location>
        <position position="61"/>
    </location>
    <ligand>
        <name>Zn(2+)</name>
        <dbReference type="ChEBI" id="CHEBI:29105"/>
        <label>2</label>
    </ligand>
</feature>
<dbReference type="PANTHER" id="PTHR43705">
    <property type="entry name" value="HYDROXYACYLGLUTATHIONE HYDROLASE"/>
    <property type="match status" value="1"/>
</dbReference>
<feature type="binding site" evidence="7">
    <location>
        <position position="62"/>
    </location>
    <ligand>
        <name>Zn(2+)</name>
        <dbReference type="ChEBI" id="CHEBI:29105"/>
        <label>2</label>
    </ligand>
</feature>
<dbReference type="UniPathway" id="UPA00619">
    <property type="reaction ID" value="UER00676"/>
</dbReference>
<keyword evidence="5 7" id="KW-0378">Hydrolase</keyword>
<dbReference type="SMART" id="SM00849">
    <property type="entry name" value="Lactamase_B"/>
    <property type="match status" value="1"/>
</dbReference>
<keyword evidence="6 7" id="KW-0862">Zinc</keyword>
<dbReference type="InterPro" id="IPR032282">
    <property type="entry name" value="HAGH_C"/>
</dbReference>